<feature type="region of interest" description="Disordered" evidence="1">
    <location>
        <begin position="81"/>
        <end position="117"/>
    </location>
</feature>
<evidence type="ECO:0000256" key="1">
    <source>
        <dbReference type="SAM" id="MobiDB-lite"/>
    </source>
</evidence>
<feature type="region of interest" description="Disordered" evidence="1">
    <location>
        <begin position="129"/>
        <end position="155"/>
    </location>
</feature>
<gene>
    <name evidence="2" type="ORF">NCTC10754_01063</name>
</gene>
<dbReference type="Proteomes" id="UP000330809">
    <property type="component" value="Unassembled WGS sequence"/>
</dbReference>
<reference evidence="2 3" key="1">
    <citation type="submission" date="2019-02" db="EMBL/GenBank/DDBJ databases">
        <authorList>
            <consortium name="Pathogen Informatics"/>
        </authorList>
    </citation>
    <scope>NUCLEOTIDE SEQUENCE [LARGE SCALE GENOMIC DNA]</scope>
    <source>
        <strain evidence="2 3">3012STDY7103891</strain>
    </source>
</reference>
<sequence length="180" mass="19872">MKQRRCQMGQDGKKQQISQKRMRFGATMQNTLGSAGRIPGNCNETAQHEPDPPLPKSSPSPPAATTSIKAYSNRWDSLAASTCTPGRSAGNGGWRVAKRTNRRTTTSNRMAIPKGLLQIEQPFMPLRHRSRHTCPDKQHGNNHQRHQPVQQAAPRGEMLSGCAHGRVSLGSWSTSLVRRT</sequence>
<protein>
    <submittedName>
        <fullName evidence="2">Uncharacterized protein</fullName>
    </submittedName>
</protein>
<feature type="region of interest" description="Disordered" evidence="1">
    <location>
        <begin position="27"/>
        <end position="66"/>
    </location>
</feature>
<dbReference type="AlphaFoldDB" id="A0A449IGK7"/>
<feature type="compositionally biased region" description="Pro residues" evidence="1">
    <location>
        <begin position="52"/>
        <end position="62"/>
    </location>
</feature>
<evidence type="ECO:0000313" key="3">
    <source>
        <dbReference type="Proteomes" id="UP000330809"/>
    </source>
</evidence>
<dbReference type="EMBL" id="CAACYJ010000020">
    <property type="protein sequence ID" value="VFB18506.1"/>
    <property type="molecule type" value="Genomic_DNA"/>
</dbReference>
<accession>A0A449IGK7</accession>
<name>A0A449IGK7_PSEFR</name>
<proteinExistence type="predicted"/>
<organism evidence="2 3">
    <name type="scientific">Pseudomonas fragi</name>
    <dbReference type="NCBI Taxonomy" id="296"/>
    <lineage>
        <taxon>Bacteria</taxon>
        <taxon>Pseudomonadati</taxon>
        <taxon>Pseudomonadota</taxon>
        <taxon>Gammaproteobacteria</taxon>
        <taxon>Pseudomonadales</taxon>
        <taxon>Pseudomonadaceae</taxon>
        <taxon>Pseudomonas</taxon>
    </lineage>
</organism>
<evidence type="ECO:0000313" key="2">
    <source>
        <dbReference type="EMBL" id="VFB18506.1"/>
    </source>
</evidence>